<accession>A0ABN6RQ35</accession>
<dbReference type="Proteomes" id="UP001064971">
    <property type="component" value="Plasmid pDAETH-2"/>
</dbReference>
<evidence type="ECO:0000313" key="2">
    <source>
        <dbReference type="EMBL" id="BDP43958.1"/>
    </source>
</evidence>
<keyword evidence="3" id="KW-1185">Reference proteome</keyword>
<sequence length="93" mass="10056">MTRTSLHPHQDSLHAGPPSPAAPEVYEVLCRAARELREDAGFLALTRRPGVRPQDVVRLALDAVPSLELLPLPVLAEELAALFRGGAPRSWSA</sequence>
<gene>
    <name evidence="2" type="ORF">DAETH_39270</name>
</gene>
<dbReference type="RefSeq" id="WP_264778325.1">
    <property type="nucleotide sequence ID" value="NZ_AP026562.1"/>
</dbReference>
<geneLocation type="plasmid" evidence="2 3">
    <name>pDAETH-2</name>
</geneLocation>
<evidence type="ECO:0000313" key="3">
    <source>
        <dbReference type="Proteomes" id="UP001064971"/>
    </source>
</evidence>
<reference evidence="2" key="1">
    <citation type="submission" date="2022-07" db="EMBL/GenBank/DDBJ databases">
        <title>Complete Genome Sequence of the Radioresistant Bacterium Deinococcus aetherius ST0316, Isolated from the Air Dust collected in Lower Stratosphere above Japan.</title>
        <authorList>
            <person name="Satoh K."/>
            <person name="Hagiwara K."/>
            <person name="Katsumata K."/>
            <person name="Kubo A."/>
            <person name="Yokobori S."/>
            <person name="Yamagishi A."/>
            <person name="Oono Y."/>
            <person name="Narumi I."/>
        </authorList>
    </citation>
    <scope>NUCLEOTIDE SEQUENCE</scope>
    <source>
        <strain evidence="2">ST0316</strain>
        <plasmid evidence="2">pDAETH-2</plasmid>
    </source>
</reference>
<name>A0ABN6RQ35_9DEIO</name>
<proteinExistence type="predicted"/>
<feature type="region of interest" description="Disordered" evidence="1">
    <location>
        <begin position="1"/>
        <end position="22"/>
    </location>
</feature>
<organism evidence="2 3">
    <name type="scientific">Deinococcus aetherius</name>
    <dbReference type="NCBI Taxonomy" id="200252"/>
    <lineage>
        <taxon>Bacteria</taxon>
        <taxon>Thermotogati</taxon>
        <taxon>Deinococcota</taxon>
        <taxon>Deinococci</taxon>
        <taxon>Deinococcales</taxon>
        <taxon>Deinococcaceae</taxon>
        <taxon>Deinococcus</taxon>
    </lineage>
</organism>
<dbReference type="EMBL" id="AP026562">
    <property type="protein sequence ID" value="BDP43958.1"/>
    <property type="molecule type" value="Genomic_DNA"/>
</dbReference>
<protein>
    <submittedName>
        <fullName evidence="2">Uncharacterized protein</fullName>
    </submittedName>
</protein>
<keyword evidence="2" id="KW-0614">Plasmid</keyword>
<evidence type="ECO:0000256" key="1">
    <source>
        <dbReference type="SAM" id="MobiDB-lite"/>
    </source>
</evidence>